<sequence length="63" mass="6992">MFLTGAPEVQIVDVKRPDAQSDCERDLASARREVEQLKQLLAAKDELLAAKEEVLTLLRGGKK</sequence>
<protein>
    <submittedName>
        <fullName evidence="2">Uncharacterized protein</fullName>
    </submittedName>
</protein>
<accession>A0A1M7E562</accession>
<reference evidence="3" key="1">
    <citation type="submission" date="2016-11" db="EMBL/GenBank/DDBJ databases">
        <authorList>
            <person name="Varghese N."/>
            <person name="Submissions S."/>
        </authorList>
    </citation>
    <scope>NUCLEOTIDE SEQUENCE [LARGE SCALE GENOMIC DNA]</scope>
    <source>
        <strain evidence="3">DSM 18569</strain>
    </source>
</reference>
<evidence type="ECO:0000313" key="3">
    <source>
        <dbReference type="Proteomes" id="UP000183947"/>
    </source>
</evidence>
<dbReference type="Proteomes" id="UP000183947">
    <property type="component" value="Unassembled WGS sequence"/>
</dbReference>
<proteinExistence type="predicted"/>
<gene>
    <name evidence="2" type="ORF">SAMN02746009_03519</name>
</gene>
<name>A0A1M7E562_9BACT</name>
<evidence type="ECO:0000313" key="2">
    <source>
        <dbReference type="EMBL" id="SHL86874.1"/>
    </source>
</evidence>
<feature type="coiled-coil region" evidence="1">
    <location>
        <begin position="20"/>
        <end position="54"/>
    </location>
</feature>
<keyword evidence="1" id="KW-0175">Coiled coil</keyword>
<dbReference type="EMBL" id="FRAS01000024">
    <property type="protein sequence ID" value="SHL86874.1"/>
    <property type="molecule type" value="Genomic_DNA"/>
</dbReference>
<organism evidence="2 3">
    <name type="scientific">Hymenobacter psychrotolerans DSM 18569</name>
    <dbReference type="NCBI Taxonomy" id="1121959"/>
    <lineage>
        <taxon>Bacteria</taxon>
        <taxon>Pseudomonadati</taxon>
        <taxon>Bacteroidota</taxon>
        <taxon>Cytophagia</taxon>
        <taxon>Cytophagales</taxon>
        <taxon>Hymenobacteraceae</taxon>
        <taxon>Hymenobacter</taxon>
    </lineage>
</organism>
<keyword evidence="3" id="KW-1185">Reference proteome</keyword>
<evidence type="ECO:0000256" key="1">
    <source>
        <dbReference type="SAM" id="Coils"/>
    </source>
</evidence>
<dbReference type="AlphaFoldDB" id="A0A1M7E562"/>